<accession>A0A5E4ZUQ8</accession>
<dbReference type="Gene3D" id="3.40.190.10">
    <property type="entry name" value="Periplasmic binding protein-like II"/>
    <property type="match status" value="2"/>
</dbReference>
<dbReference type="Gene3D" id="1.10.10.10">
    <property type="entry name" value="Winged helix-like DNA-binding domain superfamily/Winged helix DNA-binding domain"/>
    <property type="match status" value="1"/>
</dbReference>
<dbReference type="SUPFAM" id="SSF53850">
    <property type="entry name" value="Periplasmic binding protein-like II"/>
    <property type="match status" value="1"/>
</dbReference>
<evidence type="ECO:0000313" key="7">
    <source>
        <dbReference type="Proteomes" id="UP000414136"/>
    </source>
</evidence>
<evidence type="ECO:0000313" key="6">
    <source>
        <dbReference type="EMBL" id="VVE65054.1"/>
    </source>
</evidence>
<dbReference type="Proteomes" id="UP000414136">
    <property type="component" value="Unassembled WGS sequence"/>
</dbReference>
<dbReference type="SUPFAM" id="SSF46785">
    <property type="entry name" value="Winged helix' DNA-binding domain"/>
    <property type="match status" value="1"/>
</dbReference>
<keyword evidence="4" id="KW-0804">Transcription</keyword>
<dbReference type="PROSITE" id="PS50931">
    <property type="entry name" value="HTH_LYSR"/>
    <property type="match status" value="1"/>
</dbReference>
<dbReference type="FunFam" id="1.10.10.10:FF:000001">
    <property type="entry name" value="LysR family transcriptional regulator"/>
    <property type="match status" value="1"/>
</dbReference>
<keyword evidence="2" id="KW-0805">Transcription regulation</keyword>
<sequence>MMDLGLLKTLVAVVDEGSFTRAAQRVHRTQSTVSQQIRRLEDDVGRQLLMRDRSGVNVTPTRHGELLAQYARKLLAISMEAVDAMENDARVSTVRVGLPEDIDARRMADMLSRFVQRHRDIRLDIVAGMSVDLRERLSAGDLELALVKREPGQGDALMAWPETLVWAMAANADTDELAHAPVPLALFPQGCIYRQRAIRSLDAAQRPWRTAFGSHSLTGIQAAVSSGLGVSVLPETVLLSDHRICDALPPPPPAEIALVEGGAPASAPRRALADFLAATVGETLGLTVAQGPSGR</sequence>
<name>A0A5E4ZUQ8_9BURK</name>
<dbReference type="PANTHER" id="PTHR30579:SF7">
    <property type="entry name" value="HTH-TYPE TRANSCRIPTIONAL REGULATOR LRHA-RELATED"/>
    <property type="match status" value="1"/>
</dbReference>
<evidence type="ECO:0000256" key="1">
    <source>
        <dbReference type="ARBA" id="ARBA00009437"/>
    </source>
</evidence>
<dbReference type="RefSeq" id="WP_150624940.1">
    <property type="nucleotide sequence ID" value="NZ_CABPSQ010000002.1"/>
</dbReference>
<dbReference type="GO" id="GO:0003677">
    <property type="term" value="F:DNA binding"/>
    <property type="evidence" value="ECO:0007669"/>
    <property type="project" value="UniProtKB-KW"/>
</dbReference>
<comment type="similarity">
    <text evidence="1">Belongs to the LysR transcriptional regulatory family.</text>
</comment>
<proteinExistence type="inferred from homology"/>
<keyword evidence="3" id="KW-0238">DNA-binding</keyword>
<evidence type="ECO:0000256" key="2">
    <source>
        <dbReference type="ARBA" id="ARBA00023015"/>
    </source>
</evidence>
<dbReference type="InterPro" id="IPR050176">
    <property type="entry name" value="LTTR"/>
</dbReference>
<gene>
    <name evidence="6" type="ORF">PCA31118_01886</name>
</gene>
<reference evidence="6 7" key="1">
    <citation type="submission" date="2019-08" db="EMBL/GenBank/DDBJ databases">
        <authorList>
            <person name="Peeters C."/>
        </authorList>
    </citation>
    <scope>NUCLEOTIDE SEQUENCE [LARGE SCALE GENOMIC DNA]</scope>
    <source>
        <strain evidence="6 7">LMG 31118</strain>
    </source>
</reference>
<dbReference type="InterPro" id="IPR036390">
    <property type="entry name" value="WH_DNA-bd_sf"/>
</dbReference>
<feature type="domain" description="HTH lysR-type" evidence="5">
    <location>
        <begin position="2"/>
        <end position="59"/>
    </location>
</feature>
<organism evidence="6 7">
    <name type="scientific">Pandoraea captiosa</name>
    <dbReference type="NCBI Taxonomy" id="2508302"/>
    <lineage>
        <taxon>Bacteria</taxon>
        <taxon>Pseudomonadati</taxon>
        <taxon>Pseudomonadota</taxon>
        <taxon>Betaproteobacteria</taxon>
        <taxon>Burkholderiales</taxon>
        <taxon>Burkholderiaceae</taxon>
        <taxon>Pandoraea</taxon>
    </lineage>
</organism>
<dbReference type="GO" id="GO:0003700">
    <property type="term" value="F:DNA-binding transcription factor activity"/>
    <property type="evidence" value="ECO:0007669"/>
    <property type="project" value="InterPro"/>
</dbReference>
<dbReference type="AlphaFoldDB" id="A0A5E4ZUQ8"/>
<dbReference type="InterPro" id="IPR036388">
    <property type="entry name" value="WH-like_DNA-bd_sf"/>
</dbReference>
<dbReference type="InterPro" id="IPR000847">
    <property type="entry name" value="LysR_HTH_N"/>
</dbReference>
<keyword evidence="7" id="KW-1185">Reference proteome</keyword>
<protein>
    <submittedName>
        <fullName evidence="6">LysR family transcriptional regulator</fullName>
    </submittedName>
</protein>
<evidence type="ECO:0000256" key="3">
    <source>
        <dbReference type="ARBA" id="ARBA00023125"/>
    </source>
</evidence>
<dbReference type="PRINTS" id="PR00039">
    <property type="entry name" value="HTHLYSR"/>
</dbReference>
<dbReference type="PANTHER" id="PTHR30579">
    <property type="entry name" value="TRANSCRIPTIONAL REGULATOR"/>
    <property type="match status" value="1"/>
</dbReference>
<evidence type="ECO:0000256" key="4">
    <source>
        <dbReference type="ARBA" id="ARBA00023163"/>
    </source>
</evidence>
<dbReference type="Pfam" id="PF03466">
    <property type="entry name" value="LysR_substrate"/>
    <property type="match status" value="1"/>
</dbReference>
<dbReference type="InterPro" id="IPR005119">
    <property type="entry name" value="LysR_subst-bd"/>
</dbReference>
<evidence type="ECO:0000259" key="5">
    <source>
        <dbReference type="PROSITE" id="PS50931"/>
    </source>
</evidence>
<dbReference type="OrthoDB" id="9789529at2"/>
<dbReference type="Pfam" id="PF00126">
    <property type="entry name" value="HTH_1"/>
    <property type="match status" value="1"/>
</dbReference>
<dbReference type="EMBL" id="CABPSQ010000002">
    <property type="protein sequence ID" value="VVE65054.1"/>
    <property type="molecule type" value="Genomic_DNA"/>
</dbReference>